<dbReference type="Proteomes" id="UP000617340">
    <property type="component" value="Unassembled WGS sequence"/>
</dbReference>
<protein>
    <submittedName>
        <fullName evidence="1">Uncharacterized protein</fullName>
    </submittedName>
</protein>
<dbReference type="AlphaFoldDB" id="A0A834NMF0"/>
<proteinExistence type="predicted"/>
<evidence type="ECO:0000313" key="1">
    <source>
        <dbReference type="EMBL" id="KAF7414008.1"/>
    </source>
</evidence>
<evidence type="ECO:0000313" key="2">
    <source>
        <dbReference type="Proteomes" id="UP000617340"/>
    </source>
</evidence>
<accession>A0A834NMF0</accession>
<name>A0A834NMF0_VESGE</name>
<organism evidence="1 2">
    <name type="scientific">Vespula germanica</name>
    <name type="common">German yellow jacket</name>
    <name type="synonym">Paravespula germanica</name>
    <dbReference type="NCBI Taxonomy" id="30212"/>
    <lineage>
        <taxon>Eukaryota</taxon>
        <taxon>Metazoa</taxon>
        <taxon>Ecdysozoa</taxon>
        <taxon>Arthropoda</taxon>
        <taxon>Hexapoda</taxon>
        <taxon>Insecta</taxon>
        <taxon>Pterygota</taxon>
        <taxon>Neoptera</taxon>
        <taxon>Endopterygota</taxon>
        <taxon>Hymenoptera</taxon>
        <taxon>Apocrita</taxon>
        <taxon>Aculeata</taxon>
        <taxon>Vespoidea</taxon>
        <taxon>Vespidae</taxon>
        <taxon>Vespinae</taxon>
        <taxon>Vespula</taxon>
    </lineage>
</organism>
<comment type="caution">
    <text evidence="1">The sequence shown here is derived from an EMBL/GenBank/DDBJ whole genome shotgun (WGS) entry which is preliminary data.</text>
</comment>
<sequence>MAVVTEGKTGSCEVLATIYLLTFHSPPNSYQRKYCLAMVASHEAGTLIQICELAHSEQVRGAKYKRRRREWWLDRQDRIEFAMQTWLTALAPFGLVEPSRHCEGERVGEGRQAGGPLRLVWVPNTNQLCQLAPTKVDMLDIAGKFSPFSQGFSVNAGTKNGRCLYPESEEKYKVL</sequence>
<reference evidence="1" key="1">
    <citation type="journal article" date="2020" name="G3 (Bethesda)">
        <title>High-Quality Assemblies for Three Invasive Social Wasps from the &lt;i&gt;Vespula&lt;/i&gt; Genus.</title>
        <authorList>
            <person name="Harrop T.W.R."/>
            <person name="Guhlin J."/>
            <person name="McLaughlin G.M."/>
            <person name="Permina E."/>
            <person name="Stockwell P."/>
            <person name="Gilligan J."/>
            <person name="Le Lec M.F."/>
            <person name="Gruber M.A.M."/>
            <person name="Quinn O."/>
            <person name="Lovegrove M."/>
            <person name="Duncan E.J."/>
            <person name="Remnant E.J."/>
            <person name="Van Eeckhoven J."/>
            <person name="Graham B."/>
            <person name="Knapp R.A."/>
            <person name="Langford K.W."/>
            <person name="Kronenberg Z."/>
            <person name="Press M.O."/>
            <person name="Eacker S.M."/>
            <person name="Wilson-Rankin E.E."/>
            <person name="Purcell J."/>
            <person name="Lester P.J."/>
            <person name="Dearden P.K."/>
        </authorList>
    </citation>
    <scope>NUCLEOTIDE SEQUENCE</scope>
    <source>
        <strain evidence="1">Linc-1</strain>
    </source>
</reference>
<gene>
    <name evidence="1" type="ORF">HZH68_002497</name>
</gene>
<dbReference type="EMBL" id="JACSDZ010000002">
    <property type="protein sequence ID" value="KAF7414008.1"/>
    <property type="molecule type" value="Genomic_DNA"/>
</dbReference>
<keyword evidence="2" id="KW-1185">Reference proteome</keyword>